<protein>
    <submittedName>
        <fullName evidence="1">Uncharacterized protein</fullName>
    </submittedName>
</protein>
<proteinExistence type="predicted"/>
<evidence type="ECO:0000313" key="2">
    <source>
        <dbReference type="Proteomes" id="UP000304953"/>
    </source>
</evidence>
<sequence length="681" mass="74102">MSDELQMEKENDQKEQDVQPVPVPAVGEGSSGDTSILPIQTATVQNTAGQTDSDKTTNDQNSNTKNTDNQTGTPKDTDNQTGTPKSDTPQNNVQPVQDRANMDLVRTAMRASGRPRLKNIKTRTTPFHTMKQLLQMEERHKKKAKEEKKNENSGNEGDKKLDINTQDGLVNGLLDMRNSNIYKAVVLARELEGGGSNPLRSGRFSRFFKSSKYNKAADSMKLIGAANGALGVLDGAIGDGGFASSVVGKGITLVSNFMALITSIRDFVVKIKNFKKEKTKTGKVFSIIGMLTDIFTALGKGCAIAKTLAEYGGKTDGIFKNGALWDRITLLMNSASQIGGLLGAARGLHVTKNGISKLKALENIRWKGGNGGDGIQAIVAKYEQPQIVQEGGNNDVQTEDLQEEEEQEEDRQNKNRAPISGEGNLENDDNVNNANPNLTGAHGDEGEREAPARRRRLILRRRRNAQRAENAPQAGAAKKQKPQTATKTERTERRAAANRLLNKEEVSSEEKDRLASYVAIHRRIEKTQSSLTTTSTGLVAAAIGLGSSVAISVNNNTGSDSSKTAKTWMGFAASLGGIVATGTKMGLEKRNQKKQDSDEADAIQGRLWGTIEELKDDKYGLRGARKKADEATEEAELDEPRAVYKRYMAAQSQFEDSGVKYDQLFQVPDLRSFKKALISGI</sequence>
<accession>A0AC61RXN2</accession>
<reference evidence="1" key="1">
    <citation type="submission" date="2019-04" db="EMBL/GenBank/DDBJ databases">
        <title>Microbes associate with the intestines of laboratory mice.</title>
        <authorList>
            <person name="Navarre W."/>
            <person name="Wong E."/>
            <person name="Huang K."/>
            <person name="Tropini C."/>
            <person name="Ng K."/>
            <person name="Yu B."/>
        </authorList>
    </citation>
    <scope>NUCLEOTIDE SEQUENCE</scope>
    <source>
        <strain evidence="1">NM01_1-7b</strain>
    </source>
</reference>
<organism evidence="1 2">
    <name type="scientific">Petralouisia muris</name>
    <dbReference type="NCBI Taxonomy" id="3032872"/>
    <lineage>
        <taxon>Bacteria</taxon>
        <taxon>Bacillati</taxon>
        <taxon>Bacillota</taxon>
        <taxon>Clostridia</taxon>
        <taxon>Lachnospirales</taxon>
        <taxon>Lachnospiraceae</taxon>
        <taxon>Petralouisia</taxon>
    </lineage>
</organism>
<gene>
    <name evidence="1" type="ORF">E5329_08775</name>
</gene>
<dbReference type="Proteomes" id="UP000304953">
    <property type="component" value="Unassembled WGS sequence"/>
</dbReference>
<name>A0AC61RXN2_9FIRM</name>
<keyword evidence="2" id="KW-1185">Reference proteome</keyword>
<dbReference type="EMBL" id="SRYA01000014">
    <property type="protein sequence ID" value="TGY96645.1"/>
    <property type="molecule type" value="Genomic_DNA"/>
</dbReference>
<evidence type="ECO:0000313" key="1">
    <source>
        <dbReference type="EMBL" id="TGY96645.1"/>
    </source>
</evidence>
<comment type="caution">
    <text evidence="1">The sequence shown here is derived from an EMBL/GenBank/DDBJ whole genome shotgun (WGS) entry which is preliminary data.</text>
</comment>